<evidence type="ECO:0000313" key="4">
    <source>
        <dbReference type="Proteomes" id="UP000007129"/>
    </source>
</evidence>
<organism evidence="3 4">
    <name type="scientific">Macrophomina phaseolina (strain MS6)</name>
    <name type="common">Charcoal rot fungus</name>
    <dbReference type="NCBI Taxonomy" id="1126212"/>
    <lineage>
        <taxon>Eukaryota</taxon>
        <taxon>Fungi</taxon>
        <taxon>Dikarya</taxon>
        <taxon>Ascomycota</taxon>
        <taxon>Pezizomycotina</taxon>
        <taxon>Dothideomycetes</taxon>
        <taxon>Dothideomycetes incertae sedis</taxon>
        <taxon>Botryosphaeriales</taxon>
        <taxon>Botryosphaeriaceae</taxon>
        <taxon>Macrophomina</taxon>
    </lineage>
</organism>
<feature type="region of interest" description="Disordered" evidence="1">
    <location>
        <begin position="57"/>
        <end position="102"/>
    </location>
</feature>
<dbReference type="EMBL" id="AHHD01000527">
    <property type="protein sequence ID" value="EKG10090.1"/>
    <property type="molecule type" value="Genomic_DNA"/>
</dbReference>
<gene>
    <name evidence="3" type="ORF">MPH_12821</name>
</gene>
<evidence type="ECO:0000256" key="2">
    <source>
        <dbReference type="SAM" id="Phobius"/>
    </source>
</evidence>
<protein>
    <submittedName>
        <fullName evidence="3">Uncharacterized protein</fullName>
    </submittedName>
</protein>
<feature type="compositionally biased region" description="Polar residues" evidence="1">
    <location>
        <begin position="83"/>
        <end position="97"/>
    </location>
</feature>
<dbReference type="PANTHER" id="PTHR36587">
    <property type="entry name" value="EXPRESSION SITE-ASSOCIATED GENE 3 (ESAG3)-LIKE PROTEIN"/>
    <property type="match status" value="1"/>
</dbReference>
<feature type="compositionally biased region" description="Polar residues" evidence="1">
    <location>
        <begin position="514"/>
        <end position="531"/>
    </location>
</feature>
<feature type="region of interest" description="Disordered" evidence="1">
    <location>
        <begin position="418"/>
        <end position="439"/>
    </location>
</feature>
<name>K2S094_MACPH</name>
<dbReference type="eggNOG" id="ENOG502SKSW">
    <property type="taxonomic scope" value="Eukaryota"/>
</dbReference>
<keyword evidence="2" id="KW-0812">Transmembrane</keyword>
<dbReference type="PANTHER" id="PTHR36587:SF2">
    <property type="entry name" value="EXPRESSION SITE-ASSOCIATED GENE 3 (ESAG3)-LIKE PROTEIN"/>
    <property type="match status" value="1"/>
</dbReference>
<feature type="region of interest" description="Disordered" evidence="1">
    <location>
        <begin position="690"/>
        <end position="737"/>
    </location>
</feature>
<dbReference type="HOGENOM" id="CLU_020425_3_0_1"/>
<sequence length="773" mass="84985">MLFDHERQPVPLLHRLLQLLKGRRRRTLVLGLFLALLSIYLLFDYAAEHNEESHSLSEQLGSWRHSQPDAAANAAQDAPSVNGTSAMGAQPSSTTSAAPPLKTKEGPTFHLLIPATEADSNFCRTVLSTMLLEYPPPTILGYAHSEESTIIEVVHEHLQHNQGIKDEDLVLIVDGYRSWFQLPAPVLVQQYEAALADANARLRRKYGTVRPLSGHPNPRQLFRQTVLWAADEHCWPVLEGDVACTAVPQSPFFWDQSPYANASEEASAYNPKFVNSGTVIGPAKDLRAIFKALMERSASPYGRQDLQHTLQTLFSEQEQARELIRRYNLGYTGRMLEWWYGLNPGERPLRKTNITVAPGKNYEFAMGLDYNSTLFQSMTPPHSFNGDIDFIKSDAQVRDTYDSAYTTVNPKTGARTFYTSNPGHNDPIPLPDPLREQSSPYALPEKDALAAGIPANMATGLTITNDLDDLPPAADTPWSQLPLAHNIRARSVPAALHFPSFASISSAARFARGTKSNTTSPESDSGDSGDNLQLRDPRDQLWSSLWFHDTARALLRRYMRQSTVKAYEDEQTERETWWRSDQRGGKGGVWTEASGEWLAWGDVCRGFEEEVFGDGKGVWLGEVGNAAAVVDLEGGDGDDDEGGLEVVSGEEEGLGEEAIPPAVMDRIGGGAFEGEGGRVEGYAAGGVNEADEGKADGRKIEPAVVDADGDLVPGSDGKDGNRSEGKEGEEQDDGVLDFVGEVWDEIKGAEKDQVESMDDVLKQIDEEMTERLV</sequence>
<feature type="transmembrane region" description="Helical" evidence="2">
    <location>
        <begin position="28"/>
        <end position="47"/>
    </location>
</feature>
<comment type="caution">
    <text evidence="3">The sequence shown here is derived from an EMBL/GenBank/DDBJ whole genome shotgun (WGS) entry which is preliminary data.</text>
</comment>
<dbReference type="CDD" id="cd22997">
    <property type="entry name" value="GT_LH"/>
    <property type="match status" value="1"/>
</dbReference>
<dbReference type="InParanoid" id="K2S094"/>
<dbReference type="OrthoDB" id="422736at2759"/>
<dbReference type="Proteomes" id="UP000007129">
    <property type="component" value="Unassembled WGS sequence"/>
</dbReference>
<dbReference type="VEuPathDB" id="FungiDB:MPH_12821"/>
<evidence type="ECO:0000313" key="3">
    <source>
        <dbReference type="EMBL" id="EKG10090.1"/>
    </source>
</evidence>
<feature type="compositionally biased region" description="Basic and acidic residues" evidence="1">
    <location>
        <begin position="691"/>
        <end position="701"/>
    </location>
</feature>
<evidence type="ECO:0000256" key="1">
    <source>
        <dbReference type="SAM" id="MobiDB-lite"/>
    </source>
</evidence>
<keyword evidence="2" id="KW-1133">Transmembrane helix</keyword>
<feature type="region of interest" description="Disordered" evidence="1">
    <location>
        <begin position="512"/>
        <end position="534"/>
    </location>
</feature>
<feature type="compositionally biased region" description="Basic and acidic residues" evidence="1">
    <location>
        <begin position="716"/>
        <end position="728"/>
    </location>
</feature>
<dbReference type="AlphaFoldDB" id="K2S094"/>
<accession>K2S094</accession>
<feature type="compositionally biased region" description="Low complexity" evidence="1">
    <location>
        <begin position="68"/>
        <end position="82"/>
    </location>
</feature>
<keyword evidence="2" id="KW-0472">Membrane</keyword>
<proteinExistence type="predicted"/>
<reference evidence="3 4" key="1">
    <citation type="journal article" date="2012" name="BMC Genomics">
        <title>Tools to kill: Genome of one of the most destructive plant pathogenic fungi Macrophomina phaseolina.</title>
        <authorList>
            <person name="Islam M.S."/>
            <person name="Haque M.S."/>
            <person name="Islam M.M."/>
            <person name="Emdad E.M."/>
            <person name="Halim A."/>
            <person name="Hossen Q.M.M."/>
            <person name="Hossain M.Z."/>
            <person name="Ahmed B."/>
            <person name="Rahim S."/>
            <person name="Rahman M.S."/>
            <person name="Alam M.M."/>
            <person name="Hou S."/>
            <person name="Wan X."/>
            <person name="Saito J.A."/>
            <person name="Alam M."/>
        </authorList>
    </citation>
    <scope>NUCLEOTIDE SEQUENCE [LARGE SCALE GENOMIC DNA]</scope>
    <source>
        <strain evidence="3 4">MS6</strain>
    </source>
</reference>